<dbReference type="Proteomes" id="UP000322873">
    <property type="component" value="Unassembled WGS sequence"/>
</dbReference>
<sequence length="89" mass="9623">MRPRDSGHFFSLHAPPLNSSGGAVIGGCRDGGTPGLLLHLILIRLWMLERAVGTLLGSRPFCIVARLRPRVWRGRGQCVGDAFSSWNAG</sequence>
<name>A0A5M9JZB3_MONFR</name>
<organism evidence="1 2">
    <name type="scientific">Monilinia fructicola</name>
    <name type="common">Brown rot fungus</name>
    <name type="synonym">Ciboria fructicola</name>
    <dbReference type="NCBI Taxonomy" id="38448"/>
    <lineage>
        <taxon>Eukaryota</taxon>
        <taxon>Fungi</taxon>
        <taxon>Dikarya</taxon>
        <taxon>Ascomycota</taxon>
        <taxon>Pezizomycotina</taxon>
        <taxon>Leotiomycetes</taxon>
        <taxon>Helotiales</taxon>
        <taxon>Sclerotiniaceae</taxon>
        <taxon>Monilinia</taxon>
    </lineage>
</organism>
<dbReference type="AlphaFoldDB" id="A0A5M9JZB3"/>
<dbReference type="PROSITE" id="PS51257">
    <property type="entry name" value="PROKAR_LIPOPROTEIN"/>
    <property type="match status" value="1"/>
</dbReference>
<proteinExistence type="predicted"/>
<protein>
    <submittedName>
        <fullName evidence="1">Uncharacterized protein</fullName>
    </submittedName>
</protein>
<accession>A0A5M9JZB3</accession>
<evidence type="ECO:0000313" key="1">
    <source>
        <dbReference type="EMBL" id="KAA8574000.1"/>
    </source>
</evidence>
<comment type="caution">
    <text evidence="1">The sequence shown here is derived from an EMBL/GenBank/DDBJ whole genome shotgun (WGS) entry which is preliminary data.</text>
</comment>
<dbReference type="EMBL" id="VICG01000003">
    <property type="protein sequence ID" value="KAA8574000.1"/>
    <property type="molecule type" value="Genomic_DNA"/>
</dbReference>
<reference evidence="1 2" key="1">
    <citation type="submission" date="2019-06" db="EMBL/GenBank/DDBJ databases">
        <title>Genome Sequence of the Brown Rot Fungal Pathogen Monilinia fructicola.</title>
        <authorList>
            <person name="De Miccolis Angelini R.M."/>
            <person name="Landi L."/>
            <person name="Abate D."/>
            <person name="Pollastro S."/>
            <person name="Romanazzi G."/>
            <person name="Faretra F."/>
        </authorList>
    </citation>
    <scope>NUCLEOTIDE SEQUENCE [LARGE SCALE GENOMIC DNA]</scope>
    <source>
        <strain evidence="1 2">Mfrc123</strain>
    </source>
</reference>
<keyword evidence="2" id="KW-1185">Reference proteome</keyword>
<gene>
    <name evidence="1" type="ORF">EYC84_005537</name>
</gene>
<evidence type="ECO:0000313" key="2">
    <source>
        <dbReference type="Proteomes" id="UP000322873"/>
    </source>
</evidence>